<dbReference type="EMBL" id="VSSQ01121940">
    <property type="protein sequence ID" value="MPN54076.1"/>
    <property type="molecule type" value="Genomic_DNA"/>
</dbReference>
<comment type="caution">
    <text evidence="1">The sequence shown here is derived from an EMBL/GenBank/DDBJ whole genome shotgun (WGS) entry which is preliminary data.</text>
</comment>
<reference evidence="1" key="1">
    <citation type="submission" date="2019-08" db="EMBL/GenBank/DDBJ databases">
        <authorList>
            <person name="Kucharzyk K."/>
            <person name="Murdoch R.W."/>
            <person name="Higgins S."/>
            <person name="Loffler F."/>
        </authorList>
    </citation>
    <scope>NUCLEOTIDE SEQUENCE</scope>
</reference>
<name>A0A645ISI5_9ZZZZ</name>
<dbReference type="AlphaFoldDB" id="A0A645ISI5"/>
<protein>
    <submittedName>
        <fullName evidence="1">Uncharacterized protein</fullName>
    </submittedName>
</protein>
<gene>
    <name evidence="1" type="ORF">SDC9_201745</name>
</gene>
<proteinExistence type="predicted"/>
<evidence type="ECO:0000313" key="1">
    <source>
        <dbReference type="EMBL" id="MPN54076.1"/>
    </source>
</evidence>
<sequence>MRHFVFAQQTGIDENGGKLIADGAVYQGSCHAGIYTAADGRDHFLISSPLADLADGFIDDVLRCPIGAAVANIKYIAAEDLFAAFGVMYFRMELNTKQFAGAVFHASKRTIYTMRN</sequence>
<accession>A0A645ISI5</accession>
<organism evidence="1">
    <name type="scientific">bioreactor metagenome</name>
    <dbReference type="NCBI Taxonomy" id="1076179"/>
    <lineage>
        <taxon>unclassified sequences</taxon>
        <taxon>metagenomes</taxon>
        <taxon>ecological metagenomes</taxon>
    </lineage>
</organism>